<keyword evidence="7" id="KW-0813">Transport</keyword>
<comment type="subcellular location">
    <subcellularLocation>
        <location evidence="1">Cell membrane</location>
        <topology evidence="1">Single-pass membrane protein</topology>
    </subcellularLocation>
    <subcellularLocation>
        <location evidence="7">Cell membrane</location>
        <topology evidence="7">Single-pass type II membrane protein</topology>
    </subcellularLocation>
</comment>
<dbReference type="InterPro" id="IPR003400">
    <property type="entry name" value="ExbD"/>
</dbReference>
<dbReference type="eggNOG" id="COG0848">
    <property type="taxonomic scope" value="Bacteria"/>
</dbReference>
<feature type="transmembrane region" description="Helical" evidence="8">
    <location>
        <begin position="23"/>
        <end position="44"/>
    </location>
</feature>
<comment type="similarity">
    <text evidence="2 7">Belongs to the ExbD/TolR family.</text>
</comment>
<proteinExistence type="inferred from homology"/>
<dbReference type="PANTHER" id="PTHR30558:SF7">
    <property type="entry name" value="TOL-PAL SYSTEM PROTEIN TOLR"/>
    <property type="match status" value="1"/>
</dbReference>
<protein>
    <submittedName>
        <fullName evidence="9">Biopolymer transport protein ExbD/TolR</fullName>
    </submittedName>
</protein>
<sequence length="142" mass="15999">MFIFREEECEESPRPIIIPMVDVMLFLLAFFVLIAGSIIPGITLKTNPPQTVQKSNIHIKRHPVTVVVDRFGRFYYGKERLTFDQLKRLLKGLKKQYRDLYLIIDADRNAPVQALVTVMDAATEAGVSSIGLLAKEKNGHGG</sequence>
<evidence type="ECO:0000256" key="1">
    <source>
        <dbReference type="ARBA" id="ARBA00004162"/>
    </source>
</evidence>
<dbReference type="EMBL" id="CP002444">
    <property type="protein sequence ID" value="ADU97100.1"/>
    <property type="molecule type" value="Genomic_DNA"/>
</dbReference>
<dbReference type="GO" id="GO:0005886">
    <property type="term" value="C:plasma membrane"/>
    <property type="evidence" value="ECO:0007669"/>
    <property type="project" value="UniProtKB-SubCell"/>
</dbReference>
<keyword evidence="3" id="KW-1003">Cell membrane</keyword>
<evidence type="ECO:0000256" key="3">
    <source>
        <dbReference type="ARBA" id="ARBA00022475"/>
    </source>
</evidence>
<evidence type="ECO:0000313" key="10">
    <source>
        <dbReference type="Proteomes" id="UP000006362"/>
    </source>
</evidence>
<dbReference type="RefSeq" id="WP_013537886.1">
    <property type="nucleotide sequence ID" value="NC_014926.1"/>
</dbReference>
<organism evidence="9 10">
    <name type="scientific">Thermovibrio ammonificans (strain DSM 15698 / JCM 12110 / HB-1)</name>
    <dbReference type="NCBI Taxonomy" id="648996"/>
    <lineage>
        <taxon>Bacteria</taxon>
        <taxon>Pseudomonadati</taxon>
        <taxon>Aquificota</taxon>
        <taxon>Aquificia</taxon>
        <taxon>Desulfurobacteriales</taxon>
        <taxon>Desulfurobacteriaceae</taxon>
        <taxon>Thermovibrio</taxon>
    </lineage>
</organism>
<evidence type="ECO:0000256" key="6">
    <source>
        <dbReference type="ARBA" id="ARBA00023136"/>
    </source>
</evidence>
<evidence type="ECO:0000256" key="2">
    <source>
        <dbReference type="ARBA" id="ARBA00005811"/>
    </source>
</evidence>
<dbReference type="GO" id="GO:0015031">
    <property type="term" value="P:protein transport"/>
    <property type="evidence" value="ECO:0007669"/>
    <property type="project" value="UniProtKB-KW"/>
</dbReference>
<dbReference type="OrthoDB" id="287326at2"/>
<dbReference type="GO" id="GO:0022857">
    <property type="term" value="F:transmembrane transporter activity"/>
    <property type="evidence" value="ECO:0007669"/>
    <property type="project" value="InterPro"/>
</dbReference>
<dbReference type="Proteomes" id="UP000006362">
    <property type="component" value="Chromosome"/>
</dbReference>
<name>E8T2K5_THEA1</name>
<dbReference type="KEGG" id="tam:Theam_1136"/>
<reference evidence="9" key="1">
    <citation type="submission" date="2011-01" db="EMBL/GenBank/DDBJ databases">
        <title>Complete sequence of chromosome of Thermovibrio ammonificans HB-1.</title>
        <authorList>
            <consortium name="US DOE Joint Genome Institute"/>
            <person name="Lucas S."/>
            <person name="Copeland A."/>
            <person name="Lapidus A."/>
            <person name="Cheng J.-F."/>
            <person name="Goodwin L."/>
            <person name="Pitluck S."/>
            <person name="Davenport K."/>
            <person name="Detter J.C."/>
            <person name="Han C."/>
            <person name="Tapia R."/>
            <person name="Land M."/>
            <person name="Hauser L."/>
            <person name="Kyrpides N."/>
            <person name="Ivanova N."/>
            <person name="Ovchinnikova G."/>
            <person name="Vetriani C."/>
            <person name="Woyke T."/>
        </authorList>
    </citation>
    <scope>NUCLEOTIDE SEQUENCE [LARGE SCALE GENOMIC DNA]</scope>
    <source>
        <strain evidence="9">HB-1</strain>
    </source>
</reference>
<evidence type="ECO:0000256" key="4">
    <source>
        <dbReference type="ARBA" id="ARBA00022692"/>
    </source>
</evidence>
<keyword evidence="7" id="KW-0653">Protein transport</keyword>
<dbReference type="AlphaFoldDB" id="E8T2K5"/>
<gene>
    <name evidence="9" type="ordered locus">Theam_1136</name>
</gene>
<keyword evidence="10" id="KW-1185">Reference proteome</keyword>
<keyword evidence="6 8" id="KW-0472">Membrane</keyword>
<dbReference type="STRING" id="648996.Theam_1136"/>
<dbReference type="Gene3D" id="3.30.420.270">
    <property type="match status" value="1"/>
</dbReference>
<dbReference type="HOGENOM" id="CLU_085305_3_2_0"/>
<dbReference type="Pfam" id="PF02472">
    <property type="entry name" value="ExbD"/>
    <property type="match status" value="1"/>
</dbReference>
<keyword evidence="5 8" id="KW-1133">Transmembrane helix</keyword>
<dbReference type="PANTHER" id="PTHR30558">
    <property type="entry name" value="EXBD MEMBRANE COMPONENT OF PMF-DRIVEN MACROMOLECULE IMPORT SYSTEM"/>
    <property type="match status" value="1"/>
</dbReference>
<evidence type="ECO:0000256" key="8">
    <source>
        <dbReference type="SAM" id="Phobius"/>
    </source>
</evidence>
<evidence type="ECO:0000313" key="9">
    <source>
        <dbReference type="EMBL" id="ADU97100.1"/>
    </source>
</evidence>
<evidence type="ECO:0000256" key="7">
    <source>
        <dbReference type="RuleBase" id="RU003879"/>
    </source>
</evidence>
<evidence type="ECO:0000256" key="5">
    <source>
        <dbReference type="ARBA" id="ARBA00022989"/>
    </source>
</evidence>
<keyword evidence="4 7" id="KW-0812">Transmembrane</keyword>
<accession>E8T2K5</accession>